<dbReference type="GO" id="GO:0003885">
    <property type="term" value="F:D-arabinono-1,4-lactone oxidase activity"/>
    <property type="evidence" value="ECO:0007669"/>
    <property type="project" value="InterPro"/>
</dbReference>
<dbReference type="Gene3D" id="3.30.465.10">
    <property type="match status" value="1"/>
</dbReference>
<keyword evidence="3" id="KW-0576">Peroxisome</keyword>
<evidence type="ECO:0000256" key="2">
    <source>
        <dbReference type="ARBA" id="ARBA00023002"/>
    </source>
</evidence>
<dbReference type="InterPro" id="IPR036318">
    <property type="entry name" value="FAD-bd_PCMH-like_sf"/>
</dbReference>
<organism evidence="6">
    <name type="scientific">Lepeophtheirus salmonis</name>
    <name type="common">Salmon louse</name>
    <name type="synonym">Caligus salmonis</name>
    <dbReference type="NCBI Taxonomy" id="72036"/>
    <lineage>
        <taxon>Eukaryota</taxon>
        <taxon>Metazoa</taxon>
        <taxon>Ecdysozoa</taxon>
        <taxon>Arthropoda</taxon>
        <taxon>Crustacea</taxon>
        <taxon>Multicrustacea</taxon>
        <taxon>Hexanauplia</taxon>
        <taxon>Copepoda</taxon>
        <taxon>Siphonostomatoida</taxon>
        <taxon>Caligidae</taxon>
        <taxon>Lepeophtheirus</taxon>
    </lineage>
</organism>
<dbReference type="AlphaFoldDB" id="A0A0K2UV59"/>
<dbReference type="SUPFAM" id="SSF56176">
    <property type="entry name" value="FAD-binding/transporter-associated domain-like"/>
    <property type="match status" value="1"/>
</dbReference>
<dbReference type="GO" id="GO:0005777">
    <property type="term" value="C:peroxisome"/>
    <property type="evidence" value="ECO:0007669"/>
    <property type="project" value="UniProtKB-SubCell"/>
</dbReference>
<dbReference type="PANTHER" id="PTHR43762">
    <property type="entry name" value="L-GULONOLACTONE OXIDASE"/>
    <property type="match status" value="1"/>
</dbReference>
<dbReference type="InterPro" id="IPR016166">
    <property type="entry name" value="FAD-bd_PCMH"/>
</dbReference>
<dbReference type="Pfam" id="PF04030">
    <property type="entry name" value="ALO"/>
    <property type="match status" value="1"/>
</dbReference>
<evidence type="ECO:0000256" key="3">
    <source>
        <dbReference type="ARBA" id="ARBA00023140"/>
    </source>
</evidence>
<dbReference type="EMBL" id="HACA01024215">
    <property type="protein sequence ID" value="CDW41576.1"/>
    <property type="molecule type" value="Transcribed_RNA"/>
</dbReference>
<accession>A0A0K2UV59</accession>
<dbReference type="InterPro" id="IPR007173">
    <property type="entry name" value="ALO_C"/>
</dbReference>
<dbReference type="InterPro" id="IPR010031">
    <property type="entry name" value="FAD_lactone_oxidase-like"/>
</dbReference>
<dbReference type="PROSITE" id="PS51387">
    <property type="entry name" value="FAD_PCMH"/>
    <property type="match status" value="1"/>
</dbReference>
<name>A0A0K2UV59_LEPSM</name>
<dbReference type="OrthoDB" id="415825at2759"/>
<protein>
    <submittedName>
        <fullName evidence="6">Lgulonolactone oxidaselike [Strongylocentrotus purpuratus]</fullName>
    </submittedName>
</protein>
<proteinExistence type="predicted"/>
<evidence type="ECO:0000256" key="4">
    <source>
        <dbReference type="SAM" id="Phobius"/>
    </source>
</evidence>
<dbReference type="PANTHER" id="PTHR43762:SF1">
    <property type="entry name" value="D-ARABINONO-1,4-LACTONE OXIDASE"/>
    <property type="match status" value="1"/>
</dbReference>
<keyword evidence="2" id="KW-0560">Oxidoreductase</keyword>
<dbReference type="InterPro" id="IPR016169">
    <property type="entry name" value="FAD-bd_PCMH_sub2"/>
</dbReference>
<evidence type="ECO:0000259" key="5">
    <source>
        <dbReference type="PROSITE" id="PS51387"/>
    </source>
</evidence>
<evidence type="ECO:0000313" key="6">
    <source>
        <dbReference type="EMBL" id="CDW41576.1"/>
    </source>
</evidence>
<comment type="subcellular location">
    <subcellularLocation>
        <location evidence="1">Peroxisome</location>
    </subcellularLocation>
</comment>
<dbReference type="GO" id="GO:0071949">
    <property type="term" value="F:FAD binding"/>
    <property type="evidence" value="ECO:0007669"/>
    <property type="project" value="InterPro"/>
</dbReference>
<dbReference type="GO" id="GO:0016020">
    <property type="term" value="C:membrane"/>
    <property type="evidence" value="ECO:0007669"/>
    <property type="project" value="InterPro"/>
</dbReference>
<keyword evidence="4" id="KW-0812">Transmembrane</keyword>
<keyword evidence="4" id="KW-1133">Transmembrane helix</keyword>
<reference evidence="6" key="1">
    <citation type="submission" date="2014-05" db="EMBL/GenBank/DDBJ databases">
        <authorList>
            <person name="Chronopoulou M."/>
        </authorList>
    </citation>
    <scope>NUCLEOTIDE SEQUENCE</scope>
    <source>
        <tissue evidence="6">Whole organism</tissue>
    </source>
</reference>
<keyword evidence="4" id="KW-0472">Membrane</keyword>
<evidence type="ECO:0000256" key="1">
    <source>
        <dbReference type="ARBA" id="ARBA00004275"/>
    </source>
</evidence>
<feature type="transmembrane region" description="Helical" evidence="4">
    <location>
        <begin position="21"/>
        <end position="39"/>
    </location>
</feature>
<feature type="transmembrane region" description="Helical" evidence="4">
    <location>
        <begin position="45"/>
        <end position="64"/>
    </location>
</feature>
<sequence length="550" mass="62951">MIFSYFLMRGLAKEIIFAYEFLCLFVFGFLSSDFLSFFLSYAASLFYVCFCHFFSLGLIIVIRFDSRKVNYERIQAIHHSFWTMKTLIEFFSGRSNVQRLYPRCYEDVLDILQQATDNGTPVKVTGGTFPTRHHTTDIVIDLRYMNKLIGLDVTTSTVIVESGIILSDLESILESVALSIDSFGRIPNLTVVDAISVGAFGGNASLLSSIASIEVILSNGKIMSWNWERNPVEMKTVCCGLGMAGVIISATFKCIPIQKFTEVSYLCSIRDVMEQWSMQFKSSFCQQLTWFPFSELMVMTHLNPSDPYSNESSQPWLNFVLEKAFDYFSWFIRQIGIFASQYDAPVFNSVLSRIQFIAQWSIAKNRSDYSHSPIRFWSPNESCQWTAWLIPQDKLPHVLYNISAWANSHPNSDTICGISPLFIQSLKVDKNMIQKKPYLAPYLDRPAVTVWYDWFIPKIDPNPIAISEFEDIFHSVGAVRAWYGERLTSPLVLNHIFKKYEKWCSIKSRLDSENILNSAYIHGTVYSPCFRKSLNECSSISSSMLSLFAI</sequence>
<dbReference type="InterPro" id="IPR006094">
    <property type="entry name" value="Oxid_FAD_bind_N"/>
</dbReference>
<dbReference type="Pfam" id="PF01565">
    <property type="entry name" value="FAD_binding_4"/>
    <property type="match status" value="1"/>
</dbReference>
<feature type="domain" description="FAD-binding PCMH-type" evidence="5">
    <location>
        <begin position="90"/>
        <end position="257"/>
    </location>
</feature>